<reference evidence="2" key="1">
    <citation type="submission" date="2022-11" db="UniProtKB">
        <authorList>
            <consortium name="WormBaseParasite"/>
        </authorList>
    </citation>
    <scope>IDENTIFICATION</scope>
</reference>
<name>A0A914W275_9BILA</name>
<organism evidence="1 2">
    <name type="scientific">Plectus sambesii</name>
    <dbReference type="NCBI Taxonomy" id="2011161"/>
    <lineage>
        <taxon>Eukaryota</taxon>
        <taxon>Metazoa</taxon>
        <taxon>Ecdysozoa</taxon>
        <taxon>Nematoda</taxon>
        <taxon>Chromadorea</taxon>
        <taxon>Plectida</taxon>
        <taxon>Plectina</taxon>
        <taxon>Plectoidea</taxon>
        <taxon>Plectidae</taxon>
        <taxon>Plectus</taxon>
    </lineage>
</organism>
<evidence type="ECO:0000313" key="2">
    <source>
        <dbReference type="WBParaSite" id="PSAMB.scaffold2889size20718.g19519.t1"/>
    </source>
</evidence>
<evidence type="ECO:0000313" key="1">
    <source>
        <dbReference type="Proteomes" id="UP000887566"/>
    </source>
</evidence>
<proteinExistence type="predicted"/>
<sequence length="225" mass="25755">MWRRSSALDLRRTYSVHDLSSSRIYATHLYATWHGHGRRCCQISSPLPPNTQSGFYNDSQTNNTGLLPIGNGSLSVYTLSATILDDIRQLNHSFDFLEFAKSCCRQICHFCDCLGVQHGRISSLAIPQYDTERGRDYRFIPTSAHYVEEKAKNEFAAEAASVFFPGRSVTQREPIRRYITIRPYLTVDVREDRFATPLVGSSARHSFRPIDRRQPLVFCDTRRGV</sequence>
<protein>
    <submittedName>
        <fullName evidence="2">Uncharacterized protein</fullName>
    </submittedName>
</protein>
<dbReference type="AlphaFoldDB" id="A0A914W275"/>
<accession>A0A914W275</accession>
<dbReference type="WBParaSite" id="PSAMB.scaffold2889size20718.g19519.t1">
    <property type="protein sequence ID" value="PSAMB.scaffold2889size20718.g19519.t1"/>
    <property type="gene ID" value="PSAMB.scaffold2889size20718.g19519"/>
</dbReference>
<dbReference type="Proteomes" id="UP000887566">
    <property type="component" value="Unplaced"/>
</dbReference>
<keyword evidence="1" id="KW-1185">Reference proteome</keyword>